<evidence type="ECO:0000313" key="1">
    <source>
        <dbReference type="EMBL" id="PVY95117.1"/>
    </source>
</evidence>
<dbReference type="EMBL" id="QEKV01000002">
    <property type="protein sequence ID" value="PVY95117.1"/>
    <property type="molecule type" value="Genomic_DNA"/>
</dbReference>
<dbReference type="Proteomes" id="UP000245793">
    <property type="component" value="Unassembled WGS sequence"/>
</dbReference>
<keyword evidence="2" id="KW-1185">Reference proteome</keyword>
<organism evidence="1 2">
    <name type="scientific">Ezakiella coagulans</name>
    <dbReference type="NCBI Taxonomy" id="46507"/>
    <lineage>
        <taxon>Bacteria</taxon>
        <taxon>Bacillati</taxon>
        <taxon>Bacillota</taxon>
        <taxon>Tissierellia</taxon>
        <taxon>Ezakiella</taxon>
    </lineage>
</organism>
<dbReference type="AlphaFoldDB" id="A0A2U1E5A2"/>
<dbReference type="RefSeq" id="WP_116479661.1">
    <property type="nucleotide sequence ID" value="NZ_QEKV01000002.1"/>
</dbReference>
<proteinExistence type="predicted"/>
<sequence length="67" mass="8039">MKKEKTKYIVKRNYTTQRTGAEAFIKLIKKDNNIEYTQYNIDKNKKVCYTKDSFREGCVIPKNLKEE</sequence>
<protein>
    <submittedName>
        <fullName evidence="1">Uncharacterized protein</fullName>
    </submittedName>
</protein>
<name>A0A2U1E5A2_9FIRM</name>
<comment type="caution">
    <text evidence="1">The sequence shown here is derived from an EMBL/GenBank/DDBJ whole genome shotgun (WGS) entry which is preliminary data.</text>
</comment>
<reference evidence="1 2" key="1">
    <citation type="submission" date="2018-04" db="EMBL/GenBank/DDBJ databases">
        <title>Genomic Encyclopedia of Type Strains, Phase IV (KMG-IV): sequencing the most valuable type-strain genomes for metagenomic binning, comparative biology and taxonomic classification.</title>
        <authorList>
            <person name="Goeker M."/>
        </authorList>
    </citation>
    <scope>NUCLEOTIDE SEQUENCE [LARGE SCALE GENOMIC DNA]</scope>
    <source>
        <strain evidence="1 2">DSM 20705</strain>
    </source>
</reference>
<evidence type="ECO:0000313" key="2">
    <source>
        <dbReference type="Proteomes" id="UP000245793"/>
    </source>
</evidence>
<accession>A0A2U1E5A2</accession>
<gene>
    <name evidence="1" type="ORF">C7381_1025</name>
</gene>